<accession>A0A1S0U093</accession>
<dbReference type="GeneID" id="9942864"/>
<gene>
    <name evidence="1" type="ORF">LOAG_05454</name>
</gene>
<proteinExistence type="predicted"/>
<organism evidence="1">
    <name type="scientific">Loa loa</name>
    <name type="common">Eye worm</name>
    <name type="synonym">Filaria loa</name>
    <dbReference type="NCBI Taxonomy" id="7209"/>
    <lineage>
        <taxon>Eukaryota</taxon>
        <taxon>Metazoa</taxon>
        <taxon>Ecdysozoa</taxon>
        <taxon>Nematoda</taxon>
        <taxon>Chromadorea</taxon>
        <taxon>Rhabditida</taxon>
        <taxon>Spirurina</taxon>
        <taxon>Spiruromorpha</taxon>
        <taxon>Filarioidea</taxon>
        <taxon>Onchocercidae</taxon>
        <taxon>Loa</taxon>
    </lineage>
</organism>
<dbReference type="RefSeq" id="XP_003141039.1">
    <property type="nucleotide sequence ID" value="XM_003140991.1"/>
</dbReference>
<dbReference type="EMBL" id="JH712175">
    <property type="protein sequence ID" value="EFO23029.1"/>
    <property type="molecule type" value="Genomic_DNA"/>
</dbReference>
<dbReference type="CTD" id="9942864"/>
<protein>
    <submittedName>
        <fullName evidence="1">Uncharacterized protein</fullName>
    </submittedName>
</protein>
<sequence>MAFEESMELFGQKDSITNNQEKIKDNMTSRSITLLLLAKRCESLISNQDDELTIDVKERKDSRPQVAYLLKPLHLFAHRNEMCDMCKGYVTGAERNMTCALAACSWHFLSS</sequence>
<reference evidence="1" key="1">
    <citation type="submission" date="2012-04" db="EMBL/GenBank/DDBJ databases">
        <title>The Genome Sequence of Loa loa.</title>
        <authorList>
            <consortium name="The Broad Institute Genome Sequencing Platform"/>
            <consortium name="Broad Institute Genome Sequencing Center for Infectious Disease"/>
            <person name="Nutman T.B."/>
            <person name="Fink D.L."/>
            <person name="Russ C."/>
            <person name="Young S."/>
            <person name="Zeng Q."/>
            <person name="Gargeya S."/>
            <person name="Alvarado L."/>
            <person name="Berlin A."/>
            <person name="Chapman S.B."/>
            <person name="Chen Z."/>
            <person name="Freedman E."/>
            <person name="Gellesch M."/>
            <person name="Goldberg J."/>
            <person name="Griggs A."/>
            <person name="Gujja S."/>
            <person name="Heilman E.R."/>
            <person name="Heiman D."/>
            <person name="Howarth C."/>
            <person name="Mehta T."/>
            <person name="Neiman D."/>
            <person name="Pearson M."/>
            <person name="Roberts A."/>
            <person name="Saif S."/>
            <person name="Shea T."/>
            <person name="Shenoy N."/>
            <person name="Sisk P."/>
            <person name="Stolte C."/>
            <person name="Sykes S."/>
            <person name="White J."/>
            <person name="Yandava C."/>
            <person name="Haas B."/>
            <person name="Henn M.R."/>
            <person name="Nusbaum C."/>
            <person name="Birren B."/>
        </authorList>
    </citation>
    <scope>NUCLEOTIDE SEQUENCE [LARGE SCALE GENOMIC DNA]</scope>
</reference>
<dbReference type="AlphaFoldDB" id="A0A1S0U093"/>
<name>A0A1S0U093_LOALO</name>
<dbReference type="InParanoid" id="A0A1S0U093"/>
<dbReference type="KEGG" id="loa:LOAG_05454"/>
<evidence type="ECO:0000313" key="1">
    <source>
        <dbReference type="EMBL" id="EFO23029.1"/>
    </source>
</evidence>